<sequence length="171" mass="19210">MTKIKKSAVVALAVLLLITCLAFGACEEEKRHTSFSMLITYGEGNKQIVTFYPGVNRVYLTIDAPAAELSFYQFCVPQKDKDGEWKFAEDYLDYLSIHMTSHYLEHEKDSDPSWLASAGGIPDYIYPDSAIELVSGKGIYVFDIEFDAGVKSVPSRKIHLEIKLADIDIEE</sequence>
<gene>
    <name evidence="2" type="ORF">IAC72_03890</name>
</gene>
<evidence type="ECO:0000256" key="1">
    <source>
        <dbReference type="SAM" id="SignalP"/>
    </source>
</evidence>
<proteinExistence type="predicted"/>
<organism evidence="2 3">
    <name type="scientific">Candidatus Fimimonas merdipullorum</name>
    <dbReference type="NCBI Taxonomy" id="2840822"/>
    <lineage>
        <taxon>Bacteria</taxon>
        <taxon>Pseudomonadati</taxon>
        <taxon>Myxococcota</taxon>
        <taxon>Myxococcia</taxon>
        <taxon>Myxococcales</taxon>
        <taxon>Cystobacterineae</taxon>
        <taxon>Myxococcaceae</taxon>
        <taxon>Myxococcaceae incertae sedis</taxon>
        <taxon>Candidatus Fimimonas</taxon>
    </lineage>
</organism>
<feature type="signal peptide" evidence="1">
    <location>
        <begin position="1"/>
        <end position="24"/>
    </location>
</feature>
<reference evidence="2" key="1">
    <citation type="submission" date="2020-10" db="EMBL/GenBank/DDBJ databases">
        <authorList>
            <person name="Gilroy R."/>
        </authorList>
    </citation>
    <scope>NUCLEOTIDE SEQUENCE</scope>
    <source>
        <strain evidence="2">ChiHjej12B11-7776</strain>
    </source>
</reference>
<name>A0A9D1MXS0_9BACT</name>
<reference evidence="2" key="2">
    <citation type="journal article" date="2021" name="PeerJ">
        <title>Extensive microbial diversity within the chicken gut microbiome revealed by metagenomics and culture.</title>
        <authorList>
            <person name="Gilroy R."/>
            <person name="Ravi A."/>
            <person name="Getino M."/>
            <person name="Pursley I."/>
            <person name="Horton D.L."/>
            <person name="Alikhan N.F."/>
            <person name="Baker D."/>
            <person name="Gharbi K."/>
            <person name="Hall N."/>
            <person name="Watson M."/>
            <person name="Adriaenssens E.M."/>
            <person name="Foster-Nyarko E."/>
            <person name="Jarju S."/>
            <person name="Secka A."/>
            <person name="Antonio M."/>
            <person name="Oren A."/>
            <person name="Chaudhuri R.R."/>
            <person name="La Ragione R."/>
            <person name="Hildebrand F."/>
            <person name="Pallen M.J."/>
        </authorList>
    </citation>
    <scope>NUCLEOTIDE SEQUENCE</scope>
    <source>
        <strain evidence="2">ChiHjej12B11-7776</strain>
    </source>
</reference>
<keyword evidence="1" id="KW-0732">Signal</keyword>
<dbReference type="AlphaFoldDB" id="A0A9D1MXS0"/>
<evidence type="ECO:0000313" key="2">
    <source>
        <dbReference type="EMBL" id="HIU91132.1"/>
    </source>
</evidence>
<protein>
    <submittedName>
        <fullName evidence="2">Uncharacterized protein</fullName>
    </submittedName>
</protein>
<evidence type="ECO:0000313" key="3">
    <source>
        <dbReference type="Proteomes" id="UP000886852"/>
    </source>
</evidence>
<dbReference type="Proteomes" id="UP000886852">
    <property type="component" value="Unassembled WGS sequence"/>
</dbReference>
<feature type="chain" id="PRO_5039373552" evidence="1">
    <location>
        <begin position="25"/>
        <end position="171"/>
    </location>
</feature>
<dbReference type="PROSITE" id="PS51257">
    <property type="entry name" value="PROKAR_LIPOPROTEIN"/>
    <property type="match status" value="1"/>
</dbReference>
<dbReference type="EMBL" id="DVOC01000065">
    <property type="protein sequence ID" value="HIU91132.1"/>
    <property type="molecule type" value="Genomic_DNA"/>
</dbReference>
<comment type="caution">
    <text evidence="2">The sequence shown here is derived from an EMBL/GenBank/DDBJ whole genome shotgun (WGS) entry which is preliminary data.</text>
</comment>
<accession>A0A9D1MXS0</accession>